<gene>
    <name evidence="7" type="primary">rfbC</name>
    <name evidence="7" type="ORF">EZ216_02570</name>
</gene>
<dbReference type="EC" id="5.1.3.13" evidence="3 6"/>
<dbReference type="PANTHER" id="PTHR21047">
    <property type="entry name" value="DTDP-6-DEOXY-D-GLUCOSE-3,5 EPIMERASE"/>
    <property type="match status" value="1"/>
</dbReference>
<dbReference type="GO" id="GO:0008830">
    <property type="term" value="F:dTDP-4-dehydrorhamnose 3,5-epimerase activity"/>
    <property type="evidence" value="ECO:0007669"/>
    <property type="project" value="UniProtKB-UniRule"/>
</dbReference>
<feature type="active site" description="Proton donor" evidence="5">
    <location>
        <position position="132"/>
    </location>
</feature>
<evidence type="ECO:0000313" key="7">
    <source>
        <dbReference type="EMBL" id="TFZ08068.1"/>
    </source>
</evidence>
<comment type="similarity">
    <text evidence="6">Belongs to the dTDP-4-dehydrorhamnose 3,5-epimerase family.</text>
</comment>
<evidence type="ECO:0000256" key="6">
    <source>
        <dbReference type="RuleBase" id="RU364069"/>
    </source>
</evidence>
<dbReference type="Proteomes" id="UP000297839">
    <property type="component" value="Unassembled WGS sequence"/>
</dbReference>
<dbReference type="SUPFAM" id="SSF51182">
    <property type="entry name" value="RmlC-like cupins"/>
    <property type="match status" value="1"/>
</dbReference>
<comment type="subunit">
    <text evidence="6">Homodimer.</text>
</comment>
<proteinExistence type="inferred from homology"/>
<evidence type="ECO:0000256" key="1">
    <source>
        <dbReference type="ARBA" id="ARBA00001298"/>
    </source>
</evidence>
<feature type="active site" description="Proton acceptor" evidence="5">
    <location>
        <position position="62"/>
    </location>
</feature>
<reference evidence="7 8" key="1">
    <citation type="submission" date="2019-03" db="EMBL/GenBank/DDBJ databases">
        <title>Ramlibacter sp. 18x22-1, whole genome shotgun sequence.</title>
        <authorList>
            <person name="Zhang X."/>
            <person name="Feng G."/>
            <person name="Zhu H."/>
        </authorList>
    </citation>
    <scope>NUCLEOTIDE SEQUENCE [LARGE SCALE GENOMIC DNA]</scope>
    <source>
        <strain evidence="7 8">18x22-1</strain>
    </source>
</reference>
<dbReference type="Gene3D" id="2.60.120.10">
    <property type="entry name" value="Jelly Rolls"/>
    <property type="match status" value="1"/>
</dbReference>
<dbReference type="InterPro" id="IPR011051">
    <property type="entry name" value="RmlC_Cupin_sf"/>
</dbReference>
<evidence type="ECO:0000256" key="3">
    <source>
        <dbReference type="ARBA" id="ARBA00012098"/>
    </source>
</evidence>
<evidence type="ECO:0000313" key="8">
    <source>
        <dbReference type="Proteomes" id="UP000297839"/>
    </source>
</evidence>
<dbReference type="AlphaFoldDB" id="A0A4Z0CC83"/>
<dbReference type="EMBL" id="SMLK01000001">
    <property type="protein sequence ID" value="TFZ08068.1"/>
    <property type="molecule type" value="Genomic_DNA"/>
</dbReference>
<dbReference type="GO" id="GO:0005829">
    <property type="term" value="C:cytosol"/>
    <property type="evidence" value="ECO:0007669"/>
    <property type="project" value="TreeGrafter"/>
</dbReference>
<comment type="catalytic activity">
    <reaction evidence="1 6">
        <text>dTDP-4-dehydro-6-deoxy-alpha-D-glucose = dTDP-4-dehydro-beta-L-rhamnose</text>
        <dbReference type="Rhea" id="RHEA:16969"/>
        <dbReference type="ChEBI" id="CHEBI:57649"/>
        <dbReference type="ChEBI" id="CHEBI:62830"/>
        <dbReference type="EC" id="5.1.3.13"/>
    </reaction>
</comment>
<sequence length="184" mass="20592">MKFNATPLPGAMLVELQPHEDERGFFERIYCEREFAEHGLPGRMVQANVSFTRRAGTLRGMHWQAAPHEEDKLVHCLQGAIWDVIVDIRPGSPTYCRWFGVELGGAGDRMLLVPKGFAHGFVTLTDDASVLYHVSQFHAPGTERGARHDDPAFGIDWPVPIRLIADKDRAWPDFAGNAQERSSA</sequence>
<comment type="function">
    <text evidence="2 6">Catalyzes the epimerization of the C3' and C5'positions of dTDP-6-deoxy-D-xylo-4-hexulose, forming dTDP-6-deoxy-L-lyxo-4-hexulose.</text>
</comment>
<comment type="caution">
    <text evidence="7">The sequence shown here is derived from an EMBL/GenBank/DDBJ whole genome shotgun (WGS) entry which is preliminary data.</text>
</comment>
<dbReference type="PANTHER" id="PTHR21047:SF2">
    <property type="entry name" value="THYMIDINE DIPHOSPHO-4-KETO-RHAMNOSE 3,5-EPIMERASE"/>
    <property type="match status" value="1"/>
</dbReference>
<dbReference type="InterPro" id="IPR014710">
    <property type="entry name" value="RmlC-like_jellyroll"/>
</dbReference>
<dbReference type="UniPathway" id="UPA00124"/>
<dbReference type="RefSeq" id="WP_135248006.1">
    <property type="nucleotide sequence ID" value="NZ_SMLK01000001.1"/>
</dbReference>
<evidence type="ECO:0000256" key="2">
    <source>
        <dbReference type="ARBA" id="ARBA00001997"/>
    </source>
</evidence>
<organism evidence="7 8">
    <name type="scientific">Ramlibacter humi</name>
    <dbReference type="NCBI Taxonomy" id="2530451"/>
    <lineage>
        <taxon>Bacteria</taxon>
        <taxon>Pseudomonadati</taxon>
        <taxon>Pseudomonadota</taxon>
        <taxon>Betaproteobacteria</taxon>
        <taxon>Burkholderiales</taxon>
        <taxon>Comamonadaceae</taxon>
        <taxon>Ramlibacter</taxon>
    </lineage>
</organism>
<comment type="pathway">
    <text evidence="6">Carbohydrate biosynthesis; dTDP-L-rhamnose biosynthesis.</text>
</comment>
<dbReference type="Pfam" id="PF00908">
    <property type="entry name" value="dTDP_sugar_isom"/>
    <property type="match status" value="1"/>
</dbReference>
<dbReference type="GO" id="GO:0000271">
    <property type="term" value="P:polysaccharide biosynthetic process"/>
    <property type="evidence" value="ECO:0007669"/>
    <property type="project" value="TreeGrafter"/>
</dbReference>
<dbReference type="GO" id="GO:0019305">
    <property type="term" value="P:dTDP-rhamnose biosynthetic process"/>
    <property type="evidence" value="ECO:0007669"/>
    <property type="project" value="UniProtKB-UniRule"/>
</dbReference>
<accession>A0A4Z0CC83</accession>
<dbReference type="CDD" id="cd00438">
    <property type="entry name" value="cupin_RmlC"/>
    <property type="match status" value="1"/>
</dbReference>
<evidence type="ECO:0000256" key="5">
    <source>
        <dbReference type="PIRSR" id="PIRSR600888-1"/>
    </source>
</evidence>
<dbReference type="OrthoDB" id="9800680at2"/>
<evidence type="ECO:0000256" key="4">
    <source>
        <dbReference type="ARBA" id="ARBA00019595"/>
    </source>
</evidence>
<keyword evidence="8" id="KW-1185">Reference proteome</keyword>
<protein>
    <recommendedName>
        <fullName evidence="4 6">dTDP-4-dehydrorhamnose 3,5-epimerase</fullName>
        <ecNumber evidence="3 6">5.1.3.13</ecNumber>
    </recommendedName>
    <alternativeName>
        <fullName evidence="6">Thymidine diphospho-4-keto-rhamnose 3,5-epimerase</fullName>
    </alternativeName>
</protein>
<dbReference type="NCBIfam" id="TIGR01221">
    <property type="entry name" value="rmlC"/>
    <property type="match status" value="1"/>
</dbReference>
<dbReference type="InterPro" id="IPR000888">
    <property type="entry name" value="RmlC-like"/>
</dbReference>
<keyword evidence="6 7" id="KW-0413">Isomerase</keyword>
<name>A0A4Z0CC83_9BURK</name>